<dbReference type="AlphaFoldDB" id="A0A9P6QF07"/>
<keyword evidence="3" id="KW-1185">Reference proteome</keyword>
<accession>A0A9P6QF07</accession>
<name>A0A9P6QF07_9FUNG</name>
<feature type="transmembrane region" description="Helical" evidence="1">
    <location>
        <begin position="66"/>
        <end position="86"/>
    </location>
</feature>
<feature type="transmembrane region" description="Helical" evidence="1">
    <location>
        <begin position="98"/>
        <end position="119"/>
    </location>
</feature>
<keyword evidence="1" id="KW-0812">Transmembrane</keyword>
<evidence type="ECO:0008006" key="4">
    <source>
        <dbReference type="Google" id="ProtNLM"/>
    </source>
</evidence>
<dbReference type="EMBL" id="JAAAJB010000123">
    <property type="protein sequence ID" value="KAG0265109.1"/>
    <property type="molecule type" value="Genomic_DNA"/>
</dbReference>
<sequence>MDGIPPVLQMLQSMSWTTFKNILINGYSELRFPDTDNSKMLVDFIWYHARADPFIFVIRASMVDKLWSIIPVFYALHFTLHHWLYFTQDNGDAMPLNYRLVIAACLITMWGARLTYNFYRKGGYGMEYEDHRWVVLQEKIPIGLWFIFNTTFICIFQNMLLAAIVVPLYVVWRANLFNSVPLNIVDAAATALFLLGFFLEVKADQQQWAFHEQKRLAAEAKKRPDELTGDVKRGFLTHGLFKYSRHPNFFGEMSMWWAIYLFSVAAAYPHLTTEVLINPSIVGVIALTLLFQVSTTMTERLTSGKYASYKLYQKTTSRLIPLPAGTSLDKLEKKNA</sequence>
<dbReference type="PANTHER" id="PTHR32251">
    <property type="entry name" value="3-OXO-5-ALPHA-STEROID 4-DEHYDROGENASE"/>
    <property type="match status" value="1"/>
</dbReference>
<feature type="transmembrane region" description="Helical" evidence="1">
    <location>
        <begin position="275"/>
        <end position="293"/>
    </location>
</feature>
<protein>
    <recommendedName>
        <fullName evidence="4">Steroid 5-alpha reductase C-terminal domain-containing protein</fullName>
    </recommendedName>
</protein>
<feature type="transmembrane region" description="Helical" evidence="1">
    <location>
        <begin position="249"/>
        <end position="269"/>
    </location>
</feature>
<evidence type="ECO:0000313" key="3">
    <source>
        <dbReference type="Proteomes" id="UP000807716"/>
    </source>
</evidence>
<dbReference type="GO" id="GO:0016020">
    <property type="term" value="C:membrane"/>
    <property type="evidence" value="ECO:0007669"/>
    <property type="project" value="TreeGrafter"/>
</dbReference>
<organism evidence="2 3">
    <name type="scientific">Actinomortierella ambigua</name>
    <dbReference type="NCBI Taxonomy" id="1343610"/>
    <lineage>
        <taxon>Eukaryota</taxon>
        <taxon>Fungi</taxon>
        <taxon>Fungi incertae sedis</taxon>
        <taxon>Mucoromycota</taxon>
        <taxon>Mortierellomycotina</taxon>
        <taxon>Mortierellomycetes</taxon>
        <taxon>Mortierellales</taxon>
        <taxon>Mortierellaceae</taxon>
        <taxon>Actinomortierella</taxon>
    </lineage>
</organism>
<keyword evidence="1" id="KW-1133">Transmembrane helix</keyword>
<gene>
    <name evidence="2" type="ORF">DFQ27_000827</name>
</gene>
<dbReference type="Proteomes" id="UP000807716">
    <property type="component" value="Unassembled WGS sequence"/>
</dbReference>
<evidence type="ECO:0000313" key="2">
    <source>
        <dbReference type="EMBL" id="KAG0265109.1"/>
    </source>
</evidence>
<dbReference type="PROSITE" id="PS50244">
    <property type="entry name" value="S5A_REDUCTASE"/>
    <property type="match status" value="1"/>
</dbReference>
<feature type="transmembrane region" description="Helical" evidence="1">
    <location>
        <begin position="140"/>
        <end position="170"/>
    </location>
</feature>
<feature type="transmembrane region" description="Helical" evidence="1">
    <location>
        <begin position="182"/>
        <end position="201"/>
    </location>
</feature>
<reference evidence="2" key="1">
    <citation type="journal article" date="2020" name="Fungal Divers.">
        <title>Resolving the Mortierellaceae phylogeny through synthesis of multi-gene phylogenetics and phylogenomics.</title>
        <authorList>
            <person name="Vandepol N."/>
            <person name="Liber J."/>
            <person name="Desiro A."/>
            <person name="Na H."/>
            <person name="Kennedy M."/>
            <person name="Barry K."/>
            <person name="Grigoriev I.V."/>
            <person name="Miller A.N."/>
            <person name="O'Donnell K."/>
            <person name="Stajich J.E."/>
            <person name="Bonito G."/>
        </authorList>
    </citation>
    <scope>NUCLEOTIDE SEQUENCE</scope>
    <source>
        <strain evidence="2">BC1065</strain>
    </source>
</reference>
<proteinExistence type="predicted"/>
<keyword evidence="1" id="KW-0472">Membrane</keyword>
<dbReference type="OrthoDB" id="201504at2759"/>
<comment type="caution">
    <text evidence="2">The sequence shown here is derived from an EMBL/GenBank/DDBJ whole genome shotgun (WGS) entry which is preliminary data.</text>
</comment>
<dbReference type="InterPro" id="IPR010721">
    <property type="entry name" value="UstE-like"/>
</dbReference>
<dbReference type="Pfam" id="PF06966">
    <property type="entry name" value="DUF1295"/>
    <property type="match status" value="1"/>
</dbReference>
<dbReference type="PANTHER" id="PTHR32251:SF23">
    <property type="entry name" value="3-OXO-5-ALPHA-STEROID 4-DEHYDROGENASE (DUF1295)"/>
    <property type="match status" value="1"/>
</dbReference>
<dbReference type="Gene3D" id="1.20.120.1630">
    <property type="match status" value="1"/>
</dbReference>
<evidence type="ECO:0000256" key="1">
    <source>
        <dbReference type="SAM" id="Phobius"/>
    </source>
</evidence>